<protein>
    <submittedName>
        <fullName evidence="2">Phosphorylase</fullName>
    </submittedName>
</protein>
<dbReference type="EMBL" id="JBHFNT010000072">
    <property type="protein sequence ID" value="MFB2834714.1"/>
    <property type="molecule type" value="Genomic_DNA"/>
</dbReference>
<dbReference type="PANTHER" id="PTHR46832">
    <property type="entry name" value="5'-METHYLTHIOADENOSINE/S-ADENOSYLHOMOCYSTEINE NUCLEOSIDASE"/>
    <property type="match status" value="1"/>
</dbReference>
<comment type="caution">
    <text evidence="2">The sequence shown here is derived from an EMBL/GenBank/DDBJ whole genome shotgun (WGS) entry which is preliminary data.</text>
</comment>
<dbReference type="RefSeq" id="WP_413277139.1">
    <property type="nucleotide sequence ID" value="NZ_JBHFNT010000072.1"/>
</dbReference>
<dbReference type="Pfam" id="PF01048">
    <property type="entry name" value="PNP_UDP_1"/>
    <property type="match status" value="1"/>
</dbReference>
<name>A0ABV4WI03_9CYAN</name>
<evidence type="ECO:0000313" key="3">
    <source>
        <dbReference type="Proteomes" id="UP001576780"/>
    </source>
</evidence>
<evidence type="ECO:0000313" key="2">
    <source>
        <dbReference type="EMBL" id="MFB2834714.1"/>
    </source>
</evidence>
<dbReference type="InterPro" id="IPR000845">
    <property type="entry name" value="Nucleoside_phosphorylase_d"/>
</dbReference>
<dbReference type="Proteomes" id="UP001576780">
    <property type="component" value="Unassembled WGS sequence"/>
</dbReference>
<accession>A0ABV4WI03</accession>
<organism evidence="2 3">
    <name type="scientific">Floridaenema evergladense BLCC-F167</name>
    <dbReference type="NCBI Taxonomy" id="3153639"/>
    <lineage>
        <taxon>Bacteria</taxon>
        <taxon>Bacillati</taxon>
        <taxon>Cyanobacteriota</taxon>
        <taxon>Cyanophyceae</taxon>
        <taxon>Oscillatoriophycideae</taxon>
        <taxon>Aerosakkonematales</taxon>
        <taxon>Aerosakkonemataceae</taxon>
        <taxon>Floridanema</taxon>
        <taxon>Floridanema evergladense</taxon>
    </lineage>
</organism>
<sequence length="227" mass="24973">MTNDQLIILVPKGAEYNAVCRGVKTSPSAPLVFSIPVGVKALTKYLKNDFSLLPSKVLIMGLCGSLSPKYRVGDVVLYESCFYRGEVWECDRIFTTKIHHHLKTKVALVKGLTSDSVVFSASEKRRLMENFPAEVVDMEGFAALNILSQKGISVAMLRVVSDDSQHNIPNLNSAIDDKGNLQTLPLAWEMITQPIAAFNLVKGSLQGLKLLQQVASELNKCHLLSLE</sequence>
<feature type="domain" description="Nucleoside phosphorylase" evidence="1">
    <location>
        <begin position="54"/>
        <end position="163"/>
    </location>
</feature>
<dbReference type="PANTHER" id="PTHR46832:SF1">
    <property type="entry name" value="5'-METHYLTHIOADENOSINE_S-ADENOSYLHOMOCYSTEINE NUCLEOSIDASE"/>
    <property type="match status" value="1"/>
</dbReference>
<keyword evidence="3" id="KW-1185">Reference proteome</keyword>
<dbReference type="InterPro" id="IPR035994">
    <property type="entry name" value="Nucleoside_phosphorylase_sf"/>
</dbReference>
<dbReference type="SUPFAM" id="SSF53167">
    <property type="entry name" value="Purine and uridine phosphorylases"/>
    <property type="match status" value="1"/>
</dbReference>
<reference evidence="2 3" key="1">
    <citation type="submission" date="2024-09" db="EMBL/GenBank/DDBJ databases">
        <title>Floridaenema gen nov. (Aerosakkonemataceae, Aerosakkonematales ord. nov., Cyanobacteria) from benthic tropical and subtropical fresh waters, with the description of four new species.</title>
        <authorList>
            <person name="Moretto J.A."/>
            <person name="Berthold D.E."/>
            <person name="Lefler F.W."/>
            <person name="Huang I.-S."/>
            <person name="Laughinghouse H. IV."/>
        </authorList>
    </citation>
    <scope>NUCLEOTIDE SEQUENCE [LARGE SCALE GENOMIC DNA]</scope>
    <source>
        <strain evidence="2 3">BLCC-F167</strain>
    </source>
</reference>
<proteinExistence type="predicted"/>
<dbReference type="Gene3D" id="3.40.50.1580">
    <property type="entry name" value="Nucleoside phosphorylase domain"/>
    <property type="match status" value="1"/>
</dbReference>
<evidence type="ECO:0000259" key="1">
    <source>
        <dbReference type="Pfam" id="PF01048"/>
    </source>
</evidence>
<gene>
    <name evidence="2" type="ORF">ACE1CA_09290</name>
</gene>